<sequence>KTKTEAIKQKVTNQVIEHQRKRKKEITNQKRNLSQNPNESFQSSNSFEMDTSVHSLTDENDPEIIIEKVFRYESRNLTSYCNPQKLKKEIDKNINFPKAEIKNAFVNNKNKQLYLIISDKNTIKHLNNYVWPDKAFSGGISKVEPKEKSTFIAIRRVHTTIDANDDDFKTEMSERYHLVSIKRLTKKSENNKPLPLIKAQVNNKESVEKLLKEGIRICYTSETEKLIEKLENVPLRTNYAQDTNVVASNTTKASTSKNETTTENRANTQKQYSTVTAHSANTSTTELKRLISKLIANITYISTLDFLDTSSLEMINNAIESLIKKINAY</sequence>
<dbReference type="EMBL" id="REGN01005125">
    <property type="protein sequence ID" value="RNA14690.1"/>
    <property type="molecule type" value="Genomic_DNA"/>
</dbReference>
<reference evidence="2 3" key="1">
    <citation type="journal article" date="2018" name="Sci. Rep.">
        <title>Genomic signatures of local adaptation to the degree of environmental predictability in rotifers.</title>
        <authorList>
            <person name="Franch-Gras L."/>
            <person name="Hahn C."/>
            <person name="Garcia-Roger E.M."/>
            <person name="Carmona M.J."/>
            <person name="Serra M."/>
            <person name="Gomez A."/>
        </authorList>
    </citation>
    <scope>NUCLEOTIDE SEQUENCE [LARGE SCALE GENOMIC DNA]</scope>
    <source>
        <strain evidence="2">HYR1</strain>
    </source>
</reference>
<evidence type="ECO:0000313" key="2">
    <source>
        <dbReference type="EMBL" id="RNA14690.1"/>
    </source>
</evidence>
<comment type="caution">
    <text evidence="2">The sequence shown here is derived from an EMBL/GenBank/DDBJ whole genome shotgun (WGS) entry which is preliminary data.</text>
</comment>
<feature type="non-terminal residue" evidence="2">
    <location>
        <position position="1"/>
    </location>
</feature>
<dbReference type="AlphaFoldDB" id="A0A3M7QTJ6"/>
<feature type="region of interest" description="Disordered" evidence="1">
    <location>
        <begin position="1"/>
        <end position="53"/>
    </location>
</feature>
<proteinExistence type="predicted"/>
<organism evidence="2 3">
    <name type="scientific">Brachionus plicatilis</name>
    <name type="common">Marine rotifer</name>
    <name type="synonym">Brachionus muelleri</name>
    <dbReference type="NCBI Taxonomy" id="10195"/>
    <lineage>
        <taxon>Eukaryota</taxon>
        <taxon>Metazoa</taxon>
        <taxon>Spiralia</taxon>
        <taxon>Gnathifera</taxon>
        <taxon>Rotifera</taxon>
        <taxon>Eurotatoria</taxon>
        <taxon>Monogononta</taxon>
        <taxon>Pseudotrocha</taxon>
        <taxon>Ploima</taxon>
        <taxon>Brachionidae</taxon>
        <taxon>Brachionus</taxon>
    </lineage>
</organism>
<accession>A0A3M7QTJ6</accession>
<protein>
    <submittedName>
        <fullName evidence="2">Uncharacterized protein</fullName>
    </submittedName>
</protein>
<gene>
    <name evidence="2" type="ORF">BpHYR1_003953</name>
</gene>
<feature type="compositionally biased region" description="Polar residues" evidence="1">
    <location>
        <begin position="29"/>
        <end position="53"/>
    </location>
</feature>
<evidence type="ECO:0000313" key="3">
    <source>
        <dbReference type="Proteomes" id="UP000276133"/>
    </source>
</evidence>
<feature type="region of interest" description="Disordered" evidence="1">
    <location>
        <begin position="246"/>
        <end position="277"/>
    </location>
</feature>
<dbReference type="Proteomes" id="UP000276133">
    <property type="component" value="Unassembled WGS sequence"/>
</dbReference>
<name>A0A3M7QTJ6_BRAPC</name>
<evidence type="ECO:0000256" key="1">
    <source>
        <dbReference type="SAM" id="MobiDB-lite"/>
    </source>
</evidence>
<keyword evidence="3" id="KW-1185">Reference proteome</keyword>